<dbReference type="Proteomes" id="UP000323129">
    <property type="component" value="Unassembled WGS sequence"/>
</dbReference>
<comment type="caution">
    <text evidence="1">The sequence shown here is derived from an EMBL/GenBank/DDBJ whole genome shotgun (WGS) entry which is preliminary data.</text>
</comment>
<accession>A0ABY3MFP9</accession>
<protein>
    <recommendedName>
        <fullName evidence="3">CdiI immunity protein domain-containing protein</fullName>
    </recommendedName>
</protein>
<evidence type="ECO:0000313" key="1">
    <source>
        <dbReference type="EMBL" id="TYD39872.1"/>
    </source>
</evidence>
<keyword evidence="2" id="KW-1185">Reference proteome</keyword>
<proteinExistence type="predicted"/>
<name>A0ABY3MFP9_AERVE</name>
<gene>
    <name evidence="1" type="ORF">CJF24_21870</name>
</gene>
<evidence type="ECO:0000313" key="2">
    <source>
        <dbReference type="Proteomes" id="UP000323129"/>
    </source>
</evidence>
<evidence type="ECO:0008006" key="3">
    <source>
        <dbReference type="Google" id="ProtNLM"/>
    </source>
</evidence>
<reference evidence="1 2" key="1">
    <citation type="submission" date="2017-08" db="EMBL/GenBank/DDBJ databases">
        <title>Aeromonas veronii bv sobria strain NS22 whole genome sequencing.</title>
        <authorList>
            <person name="Katharios P."/>
            <person name="Ha V.Q."/>
            <person name="Smyrli M."/>
        </authorList>
    </citation>
    <scope>NUCLEOTIDE SEQUENCE [LARGE SCALE GENOMIC DNA]</scope>
    <source>
        <strain evidence="1 2">NS22</strain>
    </source>
</reference>
<organism evidence="1 2">
    <name type="scientific">Aeromonas veronii</name>
    <dbReference type="NCBI Taxonomy" id="654"/>
    <lineage>
        <taxon>Bacteria</taxon>
        <taxon>Pseudomonadati</taxon>
        <taxon>Pseudomonadota</taxon>
        <taxon>Gammaproteobacteria</taxon>
        <taxon>Aeromonadales</taxon>
        <taxon>Aeromonadaceae</taxon>
        <taxon>Aeromonas</taxon>
    </lineage>
</organism>
<sequence length="106" mass="11943">MTLESLEERLTDLFCQKECNDFNDEWYGDEISSLEVSIASIRRDIQIEAINRMSQPDAVKAAKTKLMALGIECETKTTAQEWTQFIAKAWGVIPSNVVSAAKLIDE</sequence>
<dbReference type="EMBL" id="NQMC01000146">
    <property type="protein sequence ID" value="TYD39872.1"/>
    <property type="molecule type" value="Genomic_DNA"/>
</dbReference>